<dbReference type="InterPro" id="IPR007627">
    <property type="entry name" value="RNA_pol_sigma70_r2"/>
</dbReference>
<dbReference type="Pfam" id="PF04542">
    <property type="entry name" value="Sigma70_r2"/>
    <property type="match status" value="1"/>
</dbReference>
<dbReference type="InterPro" id="IPR039425">
    <property type="entry name" value="RNA_pol_sigma-70-like"/>
</dbReference>
<evidence type="ECO:0000313" key="7">
    <source>
        <dbReference type="Proteomes" id="UP000646484"/>
    </source>
</evidence>
<comment type="similarity">
    <text evidence="1">Belongs to the sigma-70 factor family. ECF subfamily.</text>
</comment>
<dbReference type="PANTHER" id="PTHR43133:SF46">
    <property type="entry name" value="RNA POLYMERASE SIGMA-70 FACTOR ECF SUBFAMILY"/>
    <property type="match status" value="1"/>
</dbReference>
<dbReference type="InterPro" id="IPR036388">
    <property type="entry name" value="WH-like_DNA-bd_sf"/>
</dbReference>
<keyword evidence="2" id="KW-0805">Transcription regulation</keyword>
<dbReference type="InterPro" id="IPR013325">
    <property type="entry name" value="RNA_pol_sigma_r2"/>
</dbReference>
<reference evidence="6 7" key="1">
    <citation type="submission" date="2020-08" db="EMBL/GenBank/DDBJ databases">
        <title>Genome public.</title>
        <authorList>
            <person name="Liu C."/>
            <person name="Sun Q."/>
        </authorList>
    </citation>
    <scope>NUCLEOTIDE SEQUENCE [LARGE SCALE GENOMIC DNA]</scope>
    <source>
        <strain evidence="6 7">NSJ-56</strain>
    </source>
</reference>
<sequence length="190" mass="22398">MSKRDQNTEDFLFDSIRTGNIEAYEVLFKKYYLSMCIVACRLVGDEDIAKDIAQEVFIHLWEKRESYNFETTPDIFLYVAVKNKCFDYLKKQKKMPVQNSLGAAEREYFFRDIVIEEETYRIVNEAIDALPVQSRRIIKLSLEGKQNKEISEELGISVNTVKSLKYKAMDILRVALKDYYYLLLFLLPKI</sequence>
<evidence type="ECO:0000256" key="3">
    <source>
        <dbReference type="ARBA" id="ARBA00023082"/>
    </source>
</evidence>
<feature type="domain" description="HTH luxR-type" evidence="5">
    <location>
        <begin position="127"/>
        <end position="184"/>
    </location>
</feature>
<keyword evidence="3" id="KW-0731">Sigma factor</keyword>
<dbReference type="RefSeq" id="WP_186977003.1">
    <property type="nucleotide sequence ID" value="NZ_JACOOH010000006.1"/>
</dbReference>
<proteinExistence type="inferred from homology"/>
<organism evidence="6 7">
    <name type="scientific">Butyricimonas hominis</name>
    <dbReference type="NCBI Taxonomy" id="2763032"/>
    <lineage>
        <taxon>Bacteria</taxon>
        <taxon>Pseudomonadati</taxon>
        <taxon>Bacteroidota</taxon>
        <taxon>Bacteroidia</taxon>
        <taxon>Bacteroidales</taxon>
        <taxon>Odoribacteraceae</taxon>
        <taxon>Butyricimonas</taxon>
    </lineage>
</organism>
<dbReference type="Gene3D" id="1.10.10.10">
    <property type="entry name" value="Winged helix-like DNA-binding domain superfamily/Winged helix DNA-binding domain"/>
    <property type="match status" value="1"/>
</dbReference>
<dbReference type="NCBIfam" id="TIGR02937">
    <property type="entry name" value="sigma70-ECF"/>
    <property type="match status" value="1"/>
</dbReference>
<gene>
    <name evidence="6" type="ORF">H8S64_14735</name>
</gene>
<dbReference type="InterPro" id="IPR013249">
    <property type="entry name" value="RNA_pol_sigma70_r4_t2"/>
</dbReference>
<dbReference type="CDD" id="cd06171">
    <property type="entry name" value="Sigma70_r4"/>
    <property type="match status" value="1"/>
</dbReference>
<protein>
    <submittedName>
        <fullName evidence="6">RNA polymerase sigma-70 factor</fullName>
    </submittedName>
</protein>
<evidence type="ECO:0000256" key="1">
    <source>
        <dbReference type="ARBA" id="ARBA00010641"/>
    </source>
</evidence>
<evidence type="ECO:0000256" key="2">
    <source>
        <dbReference type="ARBA" id="ARBA00023015"/>
    </source>
</evidence>
<dbReference type="InterPro" id="IPR014284">
    <property type="entry name" value="RNA_pol_sigma-70_dom"/>
</dbReference>
<dbReference type="Proteomes" id="UP000646484">
    <property type="component" value="Unassembled WGS sequence"/>
</dbReference>
<evidence type="ECO:0000256" key="4">
    <source>
        <dbReference type="ARBA" id="ARBA00023163"/>
    </source>
</evidence>
<dbReference type="InterPro" id="IPR013324">
    <property type="entry name" value="RNA_pol_sigma_r3/r4-like"/>
</dbReference>
<dbReference type="InterPro" id="IPR014327">
    <property type="entry name" value="RNA_pol_sigma70_bacteroid"/>
</dbReference>
<dbReference type="PANTHER" id="PTHR43133">
    <property type="entry name" value="RNA POLYMERASE ECF-TYPE SIGMA FACTO"/>
    <property type="match status" value="1"/>
</dbReference>
<dbReference type="Pfam" id="PF08281">
    <property type="entry name" value="Sigma70_r4_2"/>
    <property type="match status" value="1"/>
</dbReference>
<name>A0ABR7D3F2_9BACT</name>
<evidence type="ECO:0000313" key="6">
    <source>
        <dbReference type="EMBL" id="MBC5622354.1"/>
    </source>
</evidence>
<keyword evidence="4" id="KW-0804">Transcription</keyword>
<comment type="caution">
    <text evidence="6">The sequence shown here is derived from an EMBL/GenBank/DDBJ whole genome shotgun (WGS) entry which is preliminary data.</text>
</comment>
<dbReference type="NCBIfam" id="TIGR02985">
    <property type="entry name" value="Sig70_bacteroi1"/>
    <property type="match status" value="1"/>
</dbReference>
<keyword evidence="7" id="KW-1185">Reference proteome</keyword>
<dbReference type="EMBL" id="JACOOH010000006">
    <property type="protein sequence ID" value="MBC5622354.1"/>
    <property type="molecule type" value="Genomic_DNA"/>
</dbReference>
<dbReference type="SMART" id="SM00421">
    <property type="entry name" value="HTH_LUXR"/>
    <property type="match status" value="1"/>
</dbReference>
<evidence type="ECO:0000259" key="5">
    <source>
        <dbReference type="SMART" id="SM00421"/>
    </source>
</evidence>
<dbReference type="Gene3D" id="1.10.1740.10">
    <property type="match status" value="1"/>
</dbReference>
<accession>A0ABR7D3F2</accession>
<dbReference type="SUPFAM" id="SSF88946">
    <property type="entry name" value="Sigma2 domain of RNA polymerase sigma factors"/>
    <property type="match status" value="1"/>
</dbReference>
<dbReference type="InterPro" id="IPR000792">
    <property type="entry name" value="Tscrpt_reg_LuxR_C"/>
</dbReference>
<dbReference type="SUPFAM" id="SSF88659">
    <property type="entry name" value="Sigma3 and sigma4 domains of RNA polymerase sigma factors"/>
    <property type="match status" value="1"/>
</dbReference>